<dbReference type="RefSeq" id="WP_099096395.1">
    <property type="nucleotide sequence ID" value="NZ_PDNU01000031.1"/>
</dbReference>
<gene>
    <name evidence="2" type="ORF">CR162_15275</name>
</gene>
<organism evidence="2 3">
    <name type="scientific">Teichococcus rhizosphaerae</name>
    <dbReference type="NCBI Taxonomy" id="1335062"/>
    <lineage>
        <taxon>Bacteria</taxon>
        <taxon>Pseudomonadati</taxon>
        <taxon>Pseudomonadota</taxon>
        <taxon>Alphaproteobacteria</taxon>
        <taxon>Acetobacterales</taxon>
        <taxon>Roseomonadaceae</taxon>
        <taxon>Roseomonas</taxon>
    </lineage>
</organism>
<sequence length="101" mass="11160">MSEALVITRQEARTTQEGKKQPKAALRRQPAIVRVSKVEDAAQVVRQPRRTKVTKQVAMATADAPDWLFEAVSAATMHPRHAELDRKLEAARRSKAAATSS</sequence>
<reference evidence="2 3" key="1">
    <citation type="submission" date="2017-10" db="EMBL/GenBank/DDBJ databases">
        <authorList>
            <person name="Banno H."/>
            <person name="Chua N.-H."/>
        </authorList>
    </citation>
    <scope>NUCLEOTIDE SEQUENCE [LARGE SCALE GENOMIC DNA]</scope>
    <source>
        <strain evidence="2 3">YW11</strain>
    </source>
</reference>
<keyword evidence="3" id="KW-1185">Reference proteome</keyword>
<dbReference type="EMBL" id="PDNU01000031">
    <property type="protein sequence ID" value="PHK94122.1"/>
    <property type="molecule type" value="Genomic_DNA"/>
</dbReference>
<name>A0A2C6Y012_9PROT</name>
<evidence type="ECO:0000256" key="1">
    <source>
        <dbReference type="SAM" id="MobiDB-lite"/>
    </source>
</evidence>
<feature type="region of interest" description="Disordered" evidence="1">
    <location>
        <begin position="1"/>
        <end position="28"/>
    </location>
</feature>
<dbReference type="AlphaFoldDB" id="A0A2C6Y012"/>
<dbReference type="Proteomes" id="UP000223527">
    <property type="component" value="Unassembled WGS sequence"/>
</dbReference>
<proteinExistence type="predicted"/>
<protein>
    <submittedName>
        <fullName evidence="2">Uncharacterized protein</fullName>
    </submittedName>
</protein>
<accession>A0A2C6Y012</accession>
<evidence type="ECO:0000313" key="3">
    <source>
        <dbReference type="Proteomes" id="UP000223527"/>
    </source>
</evidence>
<evidence type="ECO:0000313" key="2">
    <source>
        <dbReference type="EMBL" id="PHK94122.1"/>
    </source>
</evidence>
<comment type="caution">
    <text evidence="2">The sequence shown here is derived from an EMBL/GenBank/DDBJ whole genome shotgun (WGS) entry which is preliminary data.</text>
</comment>
<feature type="compositionally biased region" description="Basic and acidic residues" evidence="1">
    <location>
        <begin position="10"/>
        <end position="20"/>
    </location>
</feature>